<keyword evidence="1" id="KW-0732">Signal</keyword>
<dbReference type="Proteomes" id="UP000058020">
    <property type="component" value="Chromosome"/>
</dbReference>
<dbReference type="KEGG" id="tho:SP60_05045"/>
<protein>
    <recommendedName>
        <fullName evidence="4">LPS-assembly lipoprotein LptE</fullName>
    </recommendedName>
</protein>
<dbReference type="GO" id="GO:0019867">
    <property type="term" value="C:outer membrane"/>
    <property type="evidence" value="ECO:0007669"/>
    <property type="project" value="InterPro"/>
</dbReference>
<feature type="signal peptide" evidence="1">
    <location>
        <begin position="1"/>
        <end position="22"/>
    </location>
</feature>
<evidence type="ECO:0000256" key="1">
    <source>
        <dbReference type="SAM" id="SignalP"/>
    </source>
</evidence>
<evidence type="ECO:0000313" key="2">
    <source>
        <dbReference type="EMBL" id="ALE52626.1"/>
    </source>
</evidence>
<reference evidence="2 3" key="1">
    <citation type="journal article" date="2015" name="Genome Announc.">
        <title>Genome Sequence of 'Candidatus Thioglobus autotrophica' Strain EF1, a Chemoautotroph from the SUP05 Clade of Marine Gammaproteobacteria.</title>
        <authorList>
            <person name="Shah V."/>
            <person name="Morris R.M."/>
        </authorList>
    </citation>
    <scope>NUCLEOTIDE SEQUENCE [LARGE SCALE GENOMIC DNA]</scope>
    <source>
        <strain evidence="2 3">EF1</strain>
    </source>
</reference>
<dbReference type="OrthoDB" id="9804766at2"/>
<feature type="chain" id="PRO_5005798999" description="LPS-assembly lipoprotein LptE" evidence="1">
    <location>
        <begin position="23"/>
        <end position="151"/>
    </location>
</feature>
<dbReference type="Gene3D" id="3.30.160.150">
    <property type="entry name" value="Lipoprotein like domain"/>
    <property type="match status" value="1"/>
</dbReference>
<dbReference type="Pfam" id="PF04390">
    <property type="entry name" value="LptE"/>
    <property type="match status" value="1"/>
</dbReference>
<proteinExistence type="predicted"/>
<organism evidence="2 3">
    <name type="scientific">Candidatus Thioglobus autotrophicus</name>
    <dbReference type="NCBI Taxonomy" id="1705394"/>
    <lineage>
        <taxon>Bacteria</taxon>
        <taxon>Pseudomonadati</taxon>
        <taxon>Pseudomonadota</taxon>
        <taxon>Gammaproteobacteria</taxon>
        <taxon>Candidatus Pseudothioglobaceae</taxon>
        <taxon>Candidatus Thioglobus</taxon>
    </lineage>
</organism>
<dbReference type="PATRIC" id="fig|1705394.5.peg.1011"/>
<evidence type="ECO:0008006" key="4">
    <source>
        <dbReference type="Google" id="ProtNLM"/>
    </source>
</evidence>
<keyword evidence="3" id="KW-1185">Reference proteome</keyword>
<dbReference type="PROSITE" id="PS51257">
    <property type="entry name" value="PROKAR_LIPOPROTEIN"/>
    <property type="match status" value="1"/>
</dbReference>
<dbReference type="GO" id="GO:0043165">
    <property type="term" value="P:Gram-negative-bacterium-type cell outer membrane assembly"/>
    <property type="evidence" value="ECO:0007669"/>
    <property type="project" value="InterPro"/>
</dbReference>
<dbReference type="RefSeq" id="WP_053951589.1">
    <property type="nucleotide sequence ID" value="NZ_CP010552.1"/>
</dbReference>
<dbReference type="STRING" id="1705394.SP60_05045"/>
<accession>A0A0M4NJ46</accession>
<name>A0A0M4NJ46_9GAMM</name>
<dbReference type="EMBL" id="CP010552">
    <property type="protein sequence ID" value="ALE52626.1"/>
    <property type="molecule type" value="Genomic_DNA"/>
</dbReference>
<sequence>MSKTNFSILILTTLLLSSCGFHTPIKNTPLNAVVVSANANEFAQELQTRFNQEAMQNLTIQIGSEVQKQQTSSYTSSNSVNSYTLSLSVPVKVFNVDQKLLLSQDLTASLHLNKITSSTQADRLQIEESYTQLRNTLIKKLIRRLSKLNEN</sequence>
<gene>
    <name evidence="2" type="ORF">SP60_05045</name>
</gene>
<dbReference type="AlphaFoldDB" id="A0A0M4NJ46"/>
<dbReference type="InterPro" id="IPR007485">
    <property type="entry name" value="LPS_assembly_LptE"/>
</dbReference>
<evidence type="ECO:0000313" key="3">
    <source>
        <dbReference type="Proteomes" id="UP000058020"/>
    </source>
</evidence>